<name>A0A554LVU6_9BACT</name>
<gene>
    <name evidence="2" type="ORF">CEN88_267</name>
</gene>
<evidence type="ECO:0000256" key="1">
    <source>
        <dbReference type="SAM" id="Phobius"/>
    </source>
</evidence>
<organism evidence="2 3">
    <name type="scientific">Candidatus Berkelbacteria bacterium Licking1014_2</name>
    <dbReference type="NCBI Taxonomy" id="2017146"/>
    <lineage>
        <taxon>Bacteria</taxon>
        <taxon>Candidatus Berkelbacteria</taxon>
    </lineage>
</organism>
<feature type="transmembrane region" description="Helical" evidence="1">
    <location>
        <begin position="28"/>
        <end position="49"/>
    </location>
</feature>
<proteinExistence type="predicted"/>
<keyword evidence="1" id="KW-0812">Transmembrane</keyword>
<dbReference type="AlphaFoldDB" id="A0A554LVU6"/>
<evidence type="ECO:0000313" key="3">
    <source>
        <dbReference type="Proteomes" id="UP000318711"/>
    </source>
</evidence>
<protein>
    <recommendedName>
        <fullName evidence="4">F5/8 type C domain-containing protein</fullName>
    </recommendedName>
</protein>
<evidence type="ECO:0008006" key="4">
    <source>
        <dbReference type="Google" id="ProtNLM"/>
    </source>
</evidence>
<accession>A0A554LVU6</accession>
<dbReference type="InterPro" id="IPR008979">
    <property type="entry name" value="Galactose-bd-like_sf"/>
</dbReference>
<sequence>MLTNHHHYLRDKYRWYHLWHTHPHHSKIHWGLLVVYCLTIVLTIDIILFTPNIIQLPKSADQSKSITTQTDWQAGSSDGGVDLTTNPGDIKMSAGGAVIDLSGKTITANPDTDKSNPIDANSCGTAWNAVNNGNWWKIDLGESIDTVINLKFFGSAGVDSMEYSNNDIDWSALTKKEGGADSECGGLPNYYRITNQESLRYIRITRISEGFGFGLNNVEITQVGTSATHTSAAGQIGGTGESGRYVADFLNFTASESEVDNSDIRYRFRKTDSNGSWTGDWTDYVDHTGSAINLQNYSQLTISSADVDAGHTYIQAETKITRTDVAAAPTVSDYSISYHTNKRPNKPTGQ</sequence>
<reference evidence="2 3" key="1">
    <citation type="submission" date="2017-07" db="EMBL/GenBank/DDBJ databases">
        <title>Mechanisms for carbon and nitrogen cycling indicate functional differentiation within the Candidate Phyla Radiation.</title>
        <authorList>
            <person name="Danczak R.E."/>
            <person name="Johnston M.D."/>
            <person name="Kenah C."/>
            <person name="Slattery M."/>
            <person name="Wrighton K.C."/>
            <person name="Wilkins M.J."/>
        </authorList>
    </citation>
    <scope>NUCLEOTIDE SEQUENCE [LARGE SCALE GENOMIC DNA]</scope>
    <source>
        <strain evidence="2">Licking1014_2</strain>
    </source>
</reference>
<dbReference type="Gene3D" id="2.60.120.260">
    <property type="entry name" value="Galactose-binding domain-like"/>
    <property type="match status" value="1"/>
</dbReference>
<dbReference type="SUPFAM" id="SSF49785">
    <property type="entry name" value="Galactose-binding domain-like"/>
    <property type="match status" value="1"/>
</dbReference>
<dbReference type="EMBL" id="VMGL01000028">
    <property type="protein sequence ID" value="TSC96769.1"/>
    <property type="molecule type" value="Genomic_DNA"/>
</dbReference>
<comment type="caution">
    <text evidence="2">The sequence shown here is derived from an EMBL/GenBank/DDBJ whole genome shotgun (WGS) entry which is preliminary data.</text>
</comment>
<keyword evidence="1" id="KW-1133">Transmembrane helix</keyword>
<keyword evidence="1" id="KW-0472">Membrane</keyword>
<evidence type="ECO:0000313" key="2">
    <source>
        <dbReference type="EMBL" id="TSC96769.1"/>
    </source>
</evidence>
<dbReference type="Proteomes" id="UP000318711">
    <property type="component" value="Unassembled WGS sequence"/>
</dbReference>